<evidence type="ECO:0000256" key="7">
    <source>
        <dbReference type="ARBA" id="ARBA00023116"/>
    </source>
</evidence>
<dbReference type="PANTHER" id="PTHR43371">
    <property type="entry name" value="VITAMIN B12-DEPENDENT RIBONUCLEOTIDE REDUCTASE"/>
    <property type="match status" value="1"/>
</dbReference>
<dbReference type="InterPro" id="IPR013509">
    <property type="entry name" value="RNR_lsu_N"/>
</dbReference>
<dbReference type="SUPFAM" id="SSF51998">
    <property type="entry name" value="PFL-like glycyl radical enzymes"/>
    <property type="match status" value="1"/>
</dbReference>
<keyword evidence="6 11" id="KW-0560">Oxidoreductase</keyword>
<keyword evidence="3 11" id="KW-0846">Cobalamin</keyword>
<reference evidence="14 15" key="1">
    <citation type="submission" date="2024-08" db="EMBL/GenBank/DDBJ databases">
        <title>Whole-genome sequencing of halo(alkali)philic microorganisms from hypersaline lakes.</title>
        <authorList>
            <person name="Sorokin D.Y."/>
            <person name="Merkel A.Y."/>
            <person name="Messina E."/>
            <person name="Yakimov M."/>
        </authorList>
    </citation>
    <scope>NUCLEOTIDE SEQUENCE [LARGE SCALE GENOMIC DNA]</scope>
    <source>
        <strain evidence="14 15">Cl-TMA</strain>
    </source>
</reference>
<dbReference type="EC" id="1.17.4.1" evidence="11"/>
<evidence type="ECO:0000256" key="6">
    <source>
        <dbReference type="ARBA" id="ARBA00023002"/>
    </source>
</evidence>
<dbReference type="EMBL" id="JBGUAW010000001">
    <property type="protein sequence ID" value="MFA9459577.1"/>
    <property type="molecule type" value="Genomic_DNA"/>
</dbReference>
<dbReference type="GO" id="GO:0004748">
    <property type="term" value="F:ribonucleoside-diphosphate reductase activity, thioredoxin disulfide as acceptor"/>
    <property type="evidence" value="ECO:0007669"/>
    <property type="project" value="UniProtKB-EC"/>
</dbReference>
<dbReference type="Proteomes" id="UP001575181">
    <property type="component" value="Unassembled WGS sequence"/>
</dbReference>
<dbReference type="InterPro" id="IPR013344">
    <property type="entry name" value="RNR_NrdJ/NrdZ"/>
</dbReference>
<dbReference type="RefSeq" id="WP_373654360.1">
    <property type="nucleotide sequence ID" value="NZ_JBGUAW010000001.1"/>
</dbReference>
<protein>
    <recommendedName>
        <fullName evidence="11">Vitamin B12-dependent ribonucleotide reductase</fullName>
        <ecNumber evidence="11">1.17.4.1</ecNumber>
    </recommendedName>
</protein>
<name>A0ABV4TRE5_9GAMM</name>
<dbReference type="Pfam" id="PF02867">
    <property type="entry name" value="Ribonuc_red_lgC"/>
    <property type="match status" value="1"/>
</dbReference>
<keyword evidence="5 11" id="KW-0547">Nucleotide-binding</keyword>
<keyword evidence="15" id="KW-1185">Reference proteome</keyword>
<evidence type="ECO:0000256" key="8">
    <source>
        <dbReference type="ARBA" id="ARBA00023157"/>
    </source>
</evidence>
<comment type="catalytic activity">
    <reaction evidence="10 11">
        <text>a 2'-deoxyribonucleoside 5'-diphosphate + [thioredoxin]-disulfide + H2O = a ribonucleoside 5'-diphosphate + [thioredoxin]-dithiol</text>
        <dbReference type="Rhea" id="RHEA:23252"/>
        <dbReference type="Rhea" id="RHEA-COMP:10698"/>
        <dbReference type="Rhea" id="RHEA-COMP:10700"/>
        <dbReference type="ChEBI" id="CHEBI:15377"/>
        <dbReference type="ChEBI" id="CHEBI:29950"/>
        <dbReference type="ChEBI" id="CHEBI:50058"/>
        <dbReference type="ChEBI" id="CHEBI:57930"/>
        <dbReference type="ChEBI" id="CHEBI:73316"/>
        <dbReference type="EC" id="1.17.4.1"/>
    </reaction>
</comment>
<keyword evidence="8" id="KW-1015">Disulfide bond</keyword>
<proteinExistence type="inferred from homology"/>
<evidence type="ECO:0000256" key="2">
    <source>
        <dbReference type="ARBA" id="ARBA00007405"/>
    </source>
</evidence>
<feature type="domain" description="Ribonucleotide reductase large subunit C-terminal" evidence="13">
    <location>
        <begin position="97"/>
        <end position="590"/>
    </location>
</feature>
<evidence type="ECO:0000256" key="4">
    <source>
        <dbReference type="ARBA" id="ARBA00022634"/>
    </source>
</evidence>
<organism evidence="14 15">
    <name type="scientific">Thiohalorhabdus methylotrophus</name>
    <dbReference type="NCBI Taxonomy" id="3242694"/>
    <lineage>
        <taxon>Bacteria</taxon>
        <taxon>Pseudomonadati</taxon>
        <taxon>Pseudomonadota</taxon>
        <taxon>Gammaproteobacteria</taxon>
        <taxon>Thiohalorhabdales</taxon>
        <taxon>Thiohalorhabdaceae</taxon>
        <taxon>Thiohalorhabdus</taxon>
    </lineage>
</organism>
<evidence type="ECO:0000256" key="10">
    <source>
        <dbReference type="ARBA" id="ARBA00047754"/>
    </source>
</evidence>
<keyword evidence="9 11" id="KW-0170">Cobalt</keyword>
<evidence type="ECO:0000256" key="3">
    <source>
        <dbReference type="ARBA" id="ARBA00022628"/>
    </source>
</evidence>
<dbReference type="InterPro" id="IPR050862">
    <property type="entry name" value="RdRp_reductase_class-2"/>
</dbReference>
<evidence type="ECO:0000313" key="14">
    <source>
        <dbReference type="EMBL" id="MFA9459577.1"/>
    </source>
</evidence>
<evidence type="ECO:0000256" key="9">
    <source>
        <dbReference type="ARBA" id="ARBA00023285"/>
    </source>
</evidence>
<sequence>MPSTARPPRDTGDTPFVADISRHIWRTKYRFGFASDGEAGIRESWARVAEALAAMEAPDQRTAWAARFREALEGFRFLPGGRILAGAGTGHRVTLFNCFVMGRIEDSMDGIFDALKEGALTMQQGGGVGFDFSTLRPRGTMTRHTRTIASGPVSFMDIWDATCSTILSTGARRGAMMATLRCDHPDIEEFVEAKREPGRLTRFNVSVQVTDAFMEAVRDDAAWPLVFPAEALEPEAGSEELLERDWPGYEGPVPCRVMRWVGARELWGRIMRATYDTAEPGVLFVDRVNHWNNLWYREHITASNPCGEEPLPPYGACNLGSVNLAAFVGKPFSEQAELDLDGIRDMVPVAVRMLDNVVDASRFPLEAQAETERANRRLGLGITGLADALIMLGLRYDGEAGRRKAAEVMRVITHAAYHASVDLAREKGPCAVLERERYLQSPFVQSLPEDIRTGITEYGIRNSHLTSIAPTGTISLLANNVSGGLEPAYAFHFRRHVLELDGTTTEYPVEDYAHDLWRRERGEDAPLPEAFVTATELDPQAHLAMQAALQPQVDSSISKTINIPADFPFGAFEDLYQRAYDLGLKGCTTYRPTPERGAVLELEDSVLAPHCCSPEREPD</sequence>
<evidence type="ECO:0000256" key="1">
    <source>
        <dbReference type="ARBA" id="ARBA00001922"/>
    </source>
</evidence>
<keyword evidence="7" id="KW-0215">Deoxyribonucleotide synthesis</keyword>
<evidence type="ECO:0000256" key="11">
    <source>
        <dbReference type="RuleBase" id="RU364064"/>
    </source>
</evidence>
<dbReference type="CDD" id="cd02888">
    <property type="entry name" value="RNR_II_dimer"/>
    <property type="match status" value="1"/>
</dbReference>
<comment type="function">
    <text evidence="11">Catalyzes the reduction of ribonucleotides to deoxyribonucleotides. May function to provide a pool of deoxyribonucleotide precursors for DNA repair during oxygen limitation and/or for immediate growth after restoration of oxygen.</text>
</comment>
<dbReference type="PRINTS" id="PR01183">
    <property type="entry name" value="RIBORDTASEM1"/>
</dbReference>
<keyword evidence="4 11" id="KW-0237">DNA synthesis</keyword>
<gene>
    <name evidence="14" type="ORF">ACERLL_01885</name>
</gene>
<comment type="caution">
    <text evidence="14">The sequence shown here is derived from an EMBL/GenBank/DDBJ whole genome shotgun (WGS) entry which is preliminary data.</text>
</comment>
<dbReference type="Pfam" id="PF00317">
    <property type="entry name" value="Ribonuc_red_lgN"/>
    <property type="match status" value="1"/>
</dbReference>
<evidence type="ECO:0000313" key="15">
    <source>
        <dbReference type="Proteomes" id="UP001575181"/>
    </source>
</evidence>
<comment type="similarity">
    <text evidence="2 11">Belongs to the ribonucleoside diphosphate reductase class-2 family.</text>
</comment>
<feature type="domain" description="Ribonucleotide reductase large subunit N-terminal" evidence="12">
    <location>
        <begin position="21"/>
        <end position="92"/>
    </location>
</feature>
<evidence type="ECO:0000259" key="13">
    <source>
        <dbReference type="Pfam" id="PF02867"/>
    </source>
</evidence>
<dbReference type="NCBIfam" id="TIGR02504">
    <property type="entry name" value="NrdJ_Z"/>
    <property type="match status" value="1"/>
</dbReference>
<accession>A0ABV4TRE5</accession>
<dbReference type="PANTHER" id="PTHR43371:SF1">
    <property type="entry name" value="RIBONUCLEOSIDE-DIPHOSPHATE REDUCTASE"/>
    <property type="match status" value="1"/>
</dbReference>
<comment type="cofactor">
    <cofactor evidence="1 11">
        <name>adenosylcob(III)alamin</name>
        <dbReference type="ChEBI" id="CHEBI:18408"/>
    </cofactor>
</comment>
<evidence type="ECO:0000259" key="12">
    <source>
        <dbReference type="Pfam" id="PF00317"/>
    </source>
</evidence>
<dbReference type="InterPro" id="IPR000788">
    <property type="entry name" value="RNR_lg_C"/>
</dbReference>
<evidence type="ECO:0000256" key="5">
    <source>
        <dbReference type="ARBA" id="ARBA00022741"/>
    </source>
</evidence>
<dbReference type="Gene3D" id="3.20.70.20">
    <property type="match status" value="1"/>
</dbReference>